<protein>
    <submittedName>
        <fullName evidence="1">E2F Family</fullName>
    </submittedName>
</protein>
<dbReference type="EMBL" id="PKPP01006949">
    <property type="protein sequence ID" value="PWA54850.1"/>
    <property type="molecule type" value="Genomic_DNA"/>
</dbReference>
<dbReference type="OrthoDB" id="5318at2759"/>
<gene>
    <name evidence="1" type="ORF">CTI12_AA437710</name>
</gene>
<sequence>MDLFMLYKDIRTILLNGLCNSYNVLVLGFGTSLRRTRAAAIRELREETGVTSAEILMEDPKKRPFGTELSNICFKRSKLVSANDMTAHQDPLHLQGDMCNSDQCSGLMAPVSLLKYCDSETLRDLFVHYADAWKSWYSEVAKMDPVGAI</sequence>
<accession>A0A2U1M0W6</accession>
<organism evidence="1 2">
    <name type="scientific">Artemisia annua</name>
    <name type="common">Sweet wormwood</name>
    <dbReference type="NCBI Taxonomy" id="35608"/>
    <lineage>
        <taxon>Eukaryota</taxon>
        <taxon>Viridiplantae</taxon>
        <taxon>Streptophyta</taxon>
        <taxon>Embryophyta</taxon>
        <taxon>Tracheophyta</taxon>
        <taxon>Spermatophyta</taxon>
        <taxon>Magnoliopsida</taxon>
        <taxon>eudicotyledons</taxon>
        <taxon>Gunneridae</taxon>
        <taxon>Pentapetalae</taxon>
        <taxon>asterids</taxon>
        <taxon>campanulids</taxon>
        <taxon>Asterales</taxon>
        <taxon>Asteraceae</taxon>
        <taxon>Asteroideae</taxon>
        <taxon>Anthemideae</taxon>
        <taxon>Artemisiinae</taxon>
        <taxon>Artemisia</taxon>
    </lineage>
</organism>
<dbReference type="AlphaFoldDB" id="A0A2U1M0W6"/>
<dbReference type="STRING" id="35608.A0A2U1M0W6"/>
<keyword evidence="2" id="KW-1185">Reference proteome</keyword>
<reference evidence="1 2" key="1">
    <citation type="journal article" date="2018" name="Mol. Plant">
        <title>The genome of Artemisia annua provides insight into the evolution of Asteraceae family and artemisinin biosynthesis.</title>
        <authorList>
            <person name="Shen Q."/>
            <person name="Zhang L."/>
            <person name="Liao Z."/>
            <person name="Wang S."/>
            <person name="Yan T."/>
            <person name="Shi P."/>
            <person name="Liu M."/>
            <person name="Fu X."/>
            <person name="Pan Q."/>
            <person name="Wang Y."/>
            <person name="Lv Z."/>
            <person name="Lu X."/>
            <person name="Zhang F."/>
            <person name="Jiang W."/>
            <person name="Ma Y."/>
            <person name="Chen M."/>
            <person name="Hao X."/>
            <person name="Li L."/>
            <person name="Tang Y."/>
            <person name="Lv G."/>
            <person name="Zhou Y."/>
            <person name="Sun X."/>
            <person name="Brodelius P.E."/>
            <person name="Rose J.K.C."/>
            <person name="Tang K."/>
        </authorList>
    </citation>
    <scope>NUCLEOTIDE SEQUENCE [LARGE SCALE GENOMIC DNA]</scope>
    <source>
        <strain evidence="2">cv. Huhao1</strain>
        <tissue evidence="1">Leaf</tissue>
    </source>
</reference>
<dbReference type="Proteomes" id="UP000245207">
    <property type="component" value="Unassembled WGS sequence"/>
</dbReference>
<proteinExistence type="predicted"/>
<comment type="caution">
    <text evidence="1">The sequence shown here is derived from an EMBL/GenBank/DDBJ whole genome shotgun (WGS) entry which is preliminary data.</text>
</comment>
<evidence type="ECO:0000313" key="1">
    <source>
        <dbReference type="EMBL" id="PWA54850.1"/>
    </source>
</evidence>
<evidence type="ECO:0000313" key="2">
    <source>
        <dbReference type="Proteomes" id="UP000245207"/>
    </source>
</evidence>
<name>A0A2U1M0W6_ARTAN</name>